<organism evidence="3 4">
    <name type="scientific">Aquaticitalea lipolytica</name>
    <dbReference type="NCBI Taxonomy" id="1247562"/>
    <lineage>
        <taxon>Bacteria</taxon>
        <taxon>Pseudomonadati</taxon>
        <taxon>Bacteroidota</taxon>
        <taxon>Flavobacteriia</taxon>
        <taxon>Flavobacteriales</taxon>
        <taxon>Flavobacteriaceae</taxon>
        <taxon>Aquaticitalea</taxon>
    </lineage>
</organism>
<dbReference type="Gene3D" id="1.20.5.170">
    <property type="match status" value="1"/>
</dbReference>
<proteinExistence type="inferred from homology"/>
<evidence type="ECO:0000313" key="3">
    <source>
        <dbReference type="EMBL" id="GFZ78303.1"/>
    </source>
</evidence>
<comment type="caution">
    <text evidence="3">The sequence shown here is derived from an EMBL/GenBank/DDBJ whole genome shotgun (WGS) entry which is preliminary data.</text>
</comment>
<dbReference type="AlphaFoldDB" id="A0A8J2TNS9"/>
<accession>A0A8J2TNS9</accession>
<keyword evidence="3" id="KW-0418">Kinase</keyword>
<protein>
    <submittedName>
        <fullName evidence="3">ATPase/protein kinase</fullName>
    </submittedName>
</protein>
<dbReference type="Gene3D" id="1.10.287.130">
    <property type="match status" value="1"/>
</dbReference>
<gene>
    <name evidence="3" type="primary">argK</name>
    <name evidence="3" type="ORF">GCM10011531_04800</name>
</gene>
<sequence>MSKKPKQHPTALHEKEGVSDSEITNTSAINSIKSKRQSQPTTDDLVNAILKGDITALSRAITLVESTNPQHLQKANAIIKQCLPHANKSVRIGITGVPGVGKSTFIEAFGTHLTHLGKKVAVLAVDPSSSLTKGSILGDKTRMEDLVKDKNAFIRPSASGTSLGGVARKTRESIILCEAAGFDTIIIETVGVGQSETAVHSMVDFFLLLQLAGAGDELQGIKRGIIEMADAIAINKADGDNLKKAKLAKVEFNRALHMYPAKDSGWQPKVMLCSALNEDGISEIWELIETYISEAKNNTFFEQKRNEQNKFWLLQTIDDRLKSDFYNASEIKKELSNQLALIESGKTTPFAAAEYLLKLND</sequence>
<dbReference type="SUPFAM" id="SSF52540">
    <property type="entry name" value="P-loop containing nucleoside triphosphate hydrolases"/>
    <property type="match status" value="1"/>
</dbReference>
<dbReference type="GO" id="GO:0005525">
    <property type="term" value="F:GTP binding"/>
    <property type="evidence" value="ECO:0007669"/>
    <property type="project" value="InterPro"/>
</dbReference>
<dbReference type="GO" id="GO:0005737">
    <property type="term" value="C:cytoplasm"/>
    <property type="evidence" value="ECO:0007669"/>
    <property type="project" value="TreeGrafter"/>
</dbReference>
<comment type="similarity">
    <text evidence="1">Belongs to the SIMIBI class G3E GTPase family. ArgK/MeaB subfamily.</text>
</comment>
<dbReference type="GO" id="GO:0016301">
    <property type="term" value="F:kinase activity"/>
    <property type="evidence" value="ECO:0007669"/>
    <property type="project" value="UniProtKB-KW"/>
</dbReference>
<dbReference type="InterPro" id="IPR027417">
    <property type="entry name" value="P-loop_NTPase"/>
</dbReference>
<dbReference type="PANTHER" id="PTHR23408">
    <property type="entry name" value="METHYLMALONYL-COA MUTASE"/>
    <property type="match status" value="1"/>
</dbReference>
<name>A0A8J2TNS9_9FLAO</name>
<evidence type="ECO:0000256" key="1">
    <source>
        <dbReference type="ARBA" id="ARBA00009625"/>
    </source>
</evidence>
<dbReference type="GO" id="GO:0003924">
    <property type="term" value="F:GTPase activity"/>
    <property type="evidence" value="ECO:0007669"/>
    <property type="project" value="InterPro"/>
</dbReference>
<dbReference type="NCBIfam" id="TIGR00750">
    <property type="entry name" value="lao"/>
    <property type="match status" value="1"/>
</dbReference>
<dbReference type="InterPro" id="IPR005129">
    <property type="entry name" value="GTPase_ArgK"/>
</dbReference>
<dbReference type="Pfam" id="PF03308">
    <property type="entry name" value="MeaB"/>
    <property type="match status" value="1"/>
</dbReference>
<dbReference type="Proteomes" id="UP000598120">
    <property type="component" value="Unassembled WGS sequence"/>
</dbReference>
<feature type="region of interest" description="Disordered" evidence="2">
    <location>
        <begin position="1"/>
        <end position="24"/>
    </location>
</feature>
<dbReference type="EMBL" id="BMIC01000001">
    <property type="protein sequence ID" value="GFZ78303.1"/>
    <property type="molecule type" value="Genomic_DNA"/>
</dbReference>
<dbReference type="NCBIfam" id="NF006958">
    <property type="entry name" value="PRK09435.1"/>
    <property type="match status" value="1"/>
</dbReference>
<keyword evidence="3" id="KW-0808">Transferase</keyword>
<keyword evidence="4" id="KW-1185">Reference proteome</keyword>
<reference evidence="3 4" key="1">
    <citation type="journal article" date="2014" name="Int. J. Syst. Evol. Microbiol.">
        <title>Complete genome sequence of Corynebacterium casei LMG S-19264T (=DSM 44701T), isolated from a smear-ripened cheese.</title>
        <authorList>
            <consortium name="US DOE Joint Genome Institute (JGI-PGF)"/>
            <person name="Walter F."/>
            <person name="Albersmeier A."/>
            <person name="Kalinowski J."/>
            <person name="Ruckert C."/>
        </authorList>
    </citation>
    <scope>NUCLEOTIDE SEQUENCE [LARGE SCALE GENOMIC DNA]</scope>
    <source>
        <strain evidence="3 4">CGMCC 1.15295</strain>
    </source>
</reference>
<dbReference type="Gene3D" id="3.40.50.300">
    <property type="entry name" value="P-loop containing nucleotide triphosphate hydrolases"/>
    <property type="match status" value="1"/>
</dbReference>
<evidence type="ECO:0000256" key="2">
    <source>
        <dbReference type="SAM" id="MobiDB-lite"/>
    </source>
</evidence>
<dbReference type="CDD" id="cd03114">
    <property type="entry name" value="MMAA-like"/>
    <property type="match status" value="1"/>
</dbReference>
<evidence type="ECO:0000313" key="4">
    <source>
        <dbReference type="Proteomes" id="UP000598120"/>
    </source>
</evidence>
<dbReference type="PANTHER" id="PTHR23408:SF3">
    <property type="entry name" value="METHYLMALONIC ACIDURIA TYPE A PROTEIN, MITOCHONDRIAL"/>
    <property type="match status" value="1"/>
</dbReference>
<dbReference type="RefSeq" id="WP_188604738.1">
    <property type="nucleotide sequence ID" value="NZ_BMIC01000001.1"/>
</dbReference>